<keyword evidence="7" id="KW-0812">Transmembrane</keyword>
<keyword evidence="5 7" id="KW-0472">Membrane</keyword>
<organism evidence="8 9">
    <name type="scientific">Flavobacterium frigidarium</name>
    <dbReference type="NCBI Taxonomy" id="99286"/>
    <lineage>
        <taxon>Bacteria</taxon>
        <taxon>Pseudomonadati</taxon>
        <taxon>Bacteroidota</taxon>
        <taxon>Flavobacteriia</taxon>
        <taxon>Flavobacteriales</taxon>
        <taxon>Flavobacteriaceae</taxon>
        <taxon>Flavobacterium</taxon>
    </lineage>
</organism>
<evidence type="ECO:0000256" key="2">
    <source>
        <dbReference type="ARBA" id="ARBA00022475"/>
    </source>
</evidence>
<protein>
    <submittedName>
        <fullName evidence="8">Lysophospholipid acyltransferase family protein</fullName>
    </submittedName>
</protein>
<dbReference type="EMBL" id="JASMRN010000009">
    <property type="protein sequence ID" value="MEZ7516032.1"/>
    <property type="molecule type" value="Genomic_DNA"/>
</dbReference>
<proteinExistence type="predicted"/>
<feature type="transmembrane region" description="Helical" evidence="7">
    <location>
        <begin position="12"/>
        <end position="35"/>
    </location>
</feature>
<keyword evidence="9" id="KW-1185">Reference proteome</keyword>
<keyword evidence="7" id="KW-1133">Transmembrane helix</keyword>
<dbReference type="InterPro" id="IPR004960">
    <property type="entry name" value="LipA_acyltrans"/>
</dbReference>
<evidence type="ECO:0000256" key="5">
    <source>
        <dbReference type="ARBA" id="ARBA00023136"/>
    </source>
</evidence>
<comment type="caution">
    <text evidence="8">The sequence shown here is derived from an EMBL/GenBank/DDBJ whole genome shotgun (WGS) entry which is preliminary data.</text>
</comment>
<dbReference type="PIRSF" id="PIRSF026649">
    <property type="entry name" value="MsbB"/>
    <property type="match status" value="1"/>
</dbReference>
<evidence type="ECO:0000256" key="6">
    <source>
        <dbReference type="ARBA" id="ARBA00023315"/>
    </source>
</evidence>
<evidence type="ECO:0000256" key="4">
    <source>
        <dbReference type="ARBA" id="ARBA00022679"/>
    </source>
</evidence>
<keyword evidence="6 8" id="KW-0012">Acyltransferase</keyword>
<keyword evidence="3" id="KW-0997">Cell inner membrane</keyword>
<evidence type="ECO:0000256" key="7">
    <source>
        <dbReference type="SAM" id="Phobius"/>
    </source>
</evidence>
<evidence type="ECO:0000256" key="1">
    <source>
        <dbReference type="ARBA" id="ARBA00004533"/>
    </source>
</evidence>
<dbReference type="GO" id="GO:0016746">
    <property type="term" value="F:acyltransferase activity"/>
    <property type="evidence" value="ECO:0007669"/>
    <property type="project" value="UniProtKB-KW"/>
</dbReference>
<keyword evidence="4" id="KW-0808">Transferase</keyword>
<sequence length="289" mass="34094">MQFLVYIIAYPFLWLVSILPFPIFYALSDVIYFLIYHIIGYRKKTVRNNLALALPHLSEAERRVIEKKFYQHFCDMFLEMAKTMTISEEEINKRFVITNPELVTEYEQKGKSIMLLASHYASWEWLLALNKKLSFQGVGVYKKLANKYFDKLVIDIRSKYNTKLVVTRETIPLIANNQRKGILSMYGMASDQSPKNDRIIHWGNFMGIDVPVHTGAEVLAKKYDLTVLFAKVEKVKRGYYQATLIPLTDDPKSIPNFEITNMFIKEVEKQIHEAPEYYFWTHKRWKHSR</sequence>
<dbReference type="Pfam" id="PF03279">
    <property type="entry name" value="Lip_A_acyltrans"/>
    <property type="match status" value="1"/>
</dbReference>
<name>A0ABV4KGL6_9FLAO</name>
<dbReference type="PANTHER" id="PTHR30606">
    <property type="entry name" value="LIPID A BIOSYNTHESIS LAUROYL ACYLTRANSFERASE"/>
    <property type="match status" value="1"/>
</dbReference>
<dbReference type="PANTHER" id="PTHR30606:SF10">
    <property type="entry name" value="PHOSPHATIDYLINOSITOL MANNOSIDE ACYLTRANSFERASE"/>
    <property type="match status" value="1"/>
</dbReference>
<keyword evidence="2" id="KW-1003">Cell membrane</keyword>
<evidence type="ECO:0000256" key="3">
    <source>
        <dbReference type="ARBA" id="ARBA00022519"/>
    </source>
</evidence>
<comment type="subcellular location">
    <subcellularLocation>
        <location evidence="1">Cell inner membrane</location>
    </subcellularLocation>
</comment>
<gene>
    <name evidence="8" type="ORF">QO192_12150</name>
</gene>
<dbReference type="CDD" id="cd07984">
    <property type="entry name" value="LPLAT_LABLAT-like"/>
    <property type="match status" value="1"/>
</dbReference>
<dbReference type="Proteomes" id="UP001568894">
    <property type="component" value="Unassembled WGS sequence"/>
</dbReference>
<reference evidence="8 9" key="1">
    <citation type="submission" date="2023-05" db="EMBL/GenBank/DDBJ databases">
        <title>Adaptations of aquatic viruses from atmosphere-close ecosystems of the Central Arctic Ocean.</title>
        <authorList>
            <person name="Rahlff J."/>
            <person name="Holmfeldt K."/>
        </authorList>
    </citation>
    <scope>NUCLEOTIDE SEQUENCE [LARGE SCALE GENOMIC DNA]</scope>
    <source>
        <strain evidence="8 9">Arc14</strain>
    </source>
</reference>
<accession>A0ABV4KGL6</accession>
<evidence type="ECO:0000313" key="8">
    <source>
        <dbReference type="EMBL" id="MEZ7516032.1"/>
    </source>
</evidence>
<evidence type="ECO:0000313" key="9">
    <source>
        <dbReference type="Proteomes" id="UP001568894"/>
    </source>
</evidence>
<dbReference type="RefSeq" id="WP_026707225.1">
    <property type="nucleotide sequence ID" value="NZ_CAXBLC010000008.1"/>
</dbReference>